<keyword evidence="1" id="KW-1133">Transmembrane helix</keyword>
<dbReference type="Proteomes" id="UP000000305">
    <property type="component" value="Unassembled WGS sequence"/>
</dbReference>
<dbReference type="InParanoid" id="E9I6W7"/>
<evidence type="ECO:0000256" key="1">
    <source>
        <dbReference type="SAM" id="Phobius"/>
    </source>
</evidence>
<organism evidence="2 3">
    <name type="scientific">Daphnia pulex</name>
    <name type="common">Water flea</name>
    <dbReference type="NCBI Taxonomy" id="6669"/>
    <lineage>
        <taxon>Eukaryota</taxon>
        <taxon>Metazoa</taxon>
        <taxon>Ecdysozoa</taxon>
        <taxon>Arthropoda</taxon>
        <taxon>Crustacea</taxon>
        <taxon>Branchiopoda</taxon>
        <taxon>Diplostraca</taxon>
        <taxon>Cladocera</taxon>
        <taxon>Anomopoda</taxon>
        <taxon>Daphniidae</taxon>
        <taxon>Daphnia</taxon>
    </lineage>
</organism>
<reference evidence="2 3" key="1">
    <citation type="journal article" date="2011" name="Science">
        <title>The ecoresponsive genome of Daphnia pulex.</title>
        <authorList>
            <person name="Colbourne J.K."/>
            <person name="Pfrender M.E."/>
            <person name="Gilbert D."/>
            <person name="Thomas W.K."/>
            <person name="Tucker A."/>
            <person name="Oakley T.H."/>
            <person name="Tokishita S."/>
            <person name="Aerts A."/>
            <person name="Arnold G.J."/>
            <person name="Basu M.K."/>
            <person name="Bauer D.J."/>
            <person name="Caceres C.E."/>
            <person name="Carmel L."/>
            <person name="Casola C."/>
            <person name="Choi J.H."/>
            <person name="Detter J.C."/>
            <person name="Dong Q."/>
            <person name="Dusheyko S."/>
            <person name="Eads B.D."/>
            <person name="Frohlich T."/>
            <person name="Geiler-Samerotte K.A."/>
            <person name="Gerlach D."/>
            <person name="Hatcher P."/>
            <person name="Jogdeo S."/>
            <person name="Krijgsveld J."/>
            <person name="Kriventseva E.V."/>
            <person name="Kultz D."/>
            <person name="Laforsch C."/>
            <person name="Lindquist E."/>
            <person name="Lopez J."/>
            <person name="Manak J.R."/>
            <person name="Muller J."/>
            <person name="Pangilinan J."/>
            <person name="Patwardhan R.P."/>
            <person name="Pitluck S."/>
            <person name="Pritham E.J."/>
            <person name="Rechtsteiner A."/>
            <person name="Rho M."/>
            <person name="Rogozin I.B."/>
            <person name="Sakarya O."/>
            <person name="Salamov A."/>
            <person name="Schaack S."/>
            <person name="Shapiro H."/>
            <person name="Shiga Y."/>
            <person name="Skalitzky C."/>
            <person name="Smith Z."/>
            <person name="Souvorov A."/>
            <person name="Sung W."/>
            <person name="Tang Z."/>
            <person name="Tsuchiya D."/>
            <person name="Tu H."/>
            <person name="Vos H."/>
            <person name="Wang M."/>
            <person name="Wolf Y.I."/>
            <person name="Yamagata H."/>
            <person name="Yamada T."/>
            <person name="Ye Y."/>
            <person name="Shaw J.R."/>
            <person name="Andrews J."/>
            <person name="Crease T.J."/>
            <person name="Tang H."/>
            <person name="Lucas S.M."/>
            <person name="Robertson H.M."/>
            <person name="Bork P."/>
            <person name="Koonin E.V."/>
            <person name="Zdobnov E.M."/>
            <person name="Grigoriev I.V."/>
            <person name="Lynch M."/>
            <person name="Boore J.L."/>
        </authorList>
    </citation>
    <scope>NUCLEOTIDE SEQUENCE [LARGE SCALE GENOMIC DNA]</scope>
</reference>
<accession>E9I6W7</accession>
<name>E9I6W7_DAPPU</name>
<evidence type="ECO:0000313" key="2">
    <source>
        <dbReference type="EMBL" id="EFX60263.1"/>
    </source>
</evidence>
<evidence type="ECO:0000313" key="3">
    <source>
        <dbReference type="Proteomes" id="UP000000305"/>
    </source>
</evidence>
<feature type="transmembrane region" description="Helical" evidence="1">
    <location>
        <begin position="179"/>
        <end position="200"/>
    </location>
</feature>
<dbReference type="AlphaFoldDB" id="E9I6W7"/>
<feature type="transmembrane region" description="Helical" evidence="1">
    <location>
        <begin position="34"/>
        <end position="56"/>
    </location>
</feature>
<keyword evidence="3" id="KW-1185">Reference proteome</keyword>
<gene>
    <name evidence="2" type="ORF">DAPPUDRAFT_344353</name>
</gene>
<dbReference type="HOGENOM" id="CLU_1020330_0_0_1"/>
<keyword evidence="1" id="KW-0812">Transmembrane</keyword>
<keyword evidence="1" id="KW-0472">Membrane</keyword>
<feature type="transmembrane region" description="Helical" evidence="1">
    <location>
        <begin position="153"/>
        <end position="172"/>
    </location>
</feature>
<proteinExistence type="predicted"/>
<evidence type="ECO:0008006" key="4">
    <source>
        <dbReference type="Google" id="ProtNLM"/>
    </source>
</evidence>
<dbReference type="STRING" id="6669.E9I6W7"/>
<feature type="transmembrane region" description="Helical" evidence="1">
    <location>
        <begin position="103"/>
        <end position="130"/>
    </location>
</feature>
<dbReference type="EMBL" id="GL736759">
    <property type="protein sequence ID" value="EFX60263.1"/>
    <property type="molecule type" value="Genomic_DNA"/>
</dbReference>
<sequence>MNKSVLAQFLSSCLSLFLLDLLLGSHRDLHFYANLFIAISSAIELLYQLVLPSWVGREVRRWWRYRGKGAEEAVGKFQCQLNKEFEYPEYELAKRYSYYVYKVMVAVFFAYPAPLGVFITLLTLALMYWIDKVNLFARSSLYYAGNLSVSNHALRMLQFSLLLYAASIFFFASSSQGSLNVPALCGLIVAFLYELLVLAAPAQLGRVIFGREAAADRFIYDECVGDGKFNETYWSRNPATMLVEEQSVTGKEMVTNPALLRRFAQVADYQNLF</sequence>
<protein>
    <recommendedName>
        <fullName evidence="4">Anoctamin</fullName>
    </recommendedName>
</protein>
<dbReference type="KEGG" id="dpx:DAPPUDRAFT_344353"/>